<dbReference type="RefSeq" id="WP_161832406.1">
    <property type="nucleotide sequence ID" value="NZ_AP028127.1"/>
</dbReference>
<sequence length="108" mass="12797">MCLKTHESFVTDQESFLKHHKLFSMLICEIYDLLTLYQPSPLSSEEIFENLTPFLQSRIRFVLNHEPHAHHFFIDEQAIIHYIMQLLTNKISKIRSTSKGAYYIDPVK</sequence>
<organism evidence="1 2">
    <name type="scientific">Turicibacter faecis</name>
    <dbReference type="NCBI Taxonomy" id="2963365"/>
    <lineage>
        <taxon>Bacteria</taxon>
        <taxon>Bacillati</taxon>
        <taxon>Bacillota</taxon>
        <taxon>Erysipelotrichia</taxon>
        <taxon>Erysipelotrichales</taxon>
        <taxon>Turicibacteraceae</taxon>
        <taxon>Turicibacter</taxon>
    </lineage>
</organism>
<evidence type="ECO:0000313" key="1">
    <source>
        <dbReference type="EMBL" id="BEH91949.1"/>
    </source>
</evidence>
<gene>
    <name evidence="1" type="ORF">T23_20510</name>
</gene>
<dbReference type="Proteomes" id="UP001432099">
    <property type="component" value="Chromosome"/>
</dbReference>
<dbReference type="EMBL" id="AP028127">
    <property type="protein sequence ID" value="BEH91949.1"/>
    <property type="molecule type" value="Genomic_DNA"/>
</dbReference>
<accession>A0ABN6ZDR2</accession>
<keyword evidence="2" id="KW-1185">Reference proteome</keyword>
<reference evidence="1" key="1">
    <citation type="journal article" date="2024" name="Int. J. Syst. Evol. Microbiol.">
        <title>Turicibacter faecis sp. nov., isolated from faeces of heart failure mouse model.</title>
        <authorList>
            <person name="Imamura Y."/>
            <person name="Motooka D."/>
            <person name="Nakajima Y."/>
            <person name="Ito S."/>
            <person name="Kitakaze M."/>
            <person name="Iida T."/>
            <person name="Nakamura S."/>
        </authorList>
    </citation>
    <scope>NUCLEOTIDE SEQUENCE</scope>
    <source>
        <strain evidence="1">TC023</strain>
    </source>
</reference>
<proteinExistence type="predicted"/>
<name>A0ABN6ZDR2_9FIRM</name>
<protein>
    <submittedName>
        <fullName evidence="1">Uncharacterized protein</fullName>
    </submittedName>
</protein>
<evidence type="ECO:0000313" key="2">
    <source>
        <dbReference type="Proteomes" id="UP001432099"/>
    </source>
</evidence>